<dbReference type="AlphaFoldDB" id="N1QEG4"/>
<dbReference type="eggNOG" id="ENOG502TAQ5">
    <property type="taxonomic scope" value="Eukaryota"/>
</dbReference>
<dbReference type="GeneID" id="27898632"/>
<dbReference type="OrthoDB" id="3650272at2759"/>
<accession>N1QEG4</accession>
<feature type="compositionally biased region" description="Polar residues" evidence="1">
    <location>
        <begin position="48"/>
        <end position="59"/>
    </location>
</feature>
<dbReference type="RefSeq" id="XP_016758886.1">
    <property type="nucleotide sequence ID" value="XM_016901495.1"/>
</dbReference>
<reference evidence="3 4" key="1">
    <citation type="journal article" date="2012" name="PLoS Pathog.">
        <title>Diverse lifestyles and strategies of plant pathogenesis encoded in the genomes of eighteen Dothideomycetes fungi.</title>
        <authorList>
            <person name="Ohm R.A."/>
            <person name="Feau N."/>
            <person name="Henrissat B."/>
            <person name="Schoch C.L."/>
            <person name="Horwitz B.A."/>
            <person name="Barry K.W."/>
            <person name="Condon B.J."/>
            <person name="Copeland A.C."/>
            <person name="Dhillon B."/>
            <person name="Glaser F."/>
            <person name="Hesse C.N."/>
            <person name="Kosti I."/>
            <person name="LaButti K."/>
            <person name="Lindquist E.A."/>
            <person name="Lucas S."/>
            <person name="Salamov A.A."/>
            <person name="Bradshaw R.E."/>
            <person name="Ciuffetti L."/>
            <person name="Hamelin R.C."/>
            <person name="Kema G.H.J."/>
            <person name="Lawrence C."/>
            <person name="Scott J.A."/>
            <person name="Spatafora J.W."/>
            <person name="Turgeon B.G."/>
            <person name="de Wit P.J.G.M."/>
            <person name="Zhong S."/>
            <person name="Goodwin S.B."/>
            <person name="Grigoriev I.V."/>
        </authorList>
    </citation>
    <scope>NUCLEOTIDE SEQUENCE [LARGE SCALE GENOMIC DNA]</scope>
    <source>
        <strain evidence="3 4">SO2202</strain>
    </source>
</reference>
<evidence type="ECO:0000256" key="1">
    <source>
        <dbReference type="SAM" id="MobiDB-lite"/>
    </source>
</evidence>
<feature type="compositionally biased region" description="Low complexity" evidence="1">
    <location>
        <begin position="124"/>
        <end position="139"/>
    </location>
</feature>
<evidence type="ECO:0000259" key="2">
    <source>
        <dbReference type="PROSITE" id="PS00028"/>
    </source>
</evidence>
<organism evidence="3 4">
    <name type="scientific">Sphaerulina musiva (strain SO2202)</name>
    <name type="common">Poplar stem canker fungus</name>
    <name type="synonym">Septoria musiva</name>
    <dbReference type="NCBI Taxonomy" id="692275"/>
    <lineage>
        <taxon>Eukaryota</taxon>
        <taxon>Fungi</taxon>
        <taxon>Dikarya</taxon>
        <taxon>Ascomycota</taxon>
        <taxon>Pezizomycotina</taxon>
        <taxon>Dothideomycetes</taxon>
        <taxon>Dothideomycetidae</taxon>
        <taxon>Mycosphaerellales</taxon>
        <taxon>Mycosphaerellaceae</taxon>
        <taxon>Sphaerulina</taxon>
    </lineage>
</organism>
<proteinExistence type="predicted"/>
<protein>
    <recommendedName>
        <fullName evidence="2">C2H2-type domain-containing protein</fullName>
    </recommendedName>
</protein>
<dbReference type="EMBL" id="KB456267">
    <property type="protein sequence ID" value="EMF10765.1"/>
    <property type="molecule type" value="Genomic_DNA"/>
</dbReference>
<feature type="region of interest" description="Disordered" evidence="1">
    <location>
        <begin position="44"/>
        <end position="141"/>
    </location>
</feature>
<sequence length="197" mass="21496">MNSFNNLSNIDWLTRYYSEFDYAEEDRESSADIHPLTLSPQLLHLDTNAKSGQSSQTQALKKPSSSSSSSPPPPSYYYNDQFRRASIASNISTSPSTSPSTSITSSSTTTSRASTSPPPPPPRTTTTTTNTISIPSPSSRQEHFEKIHNMSSAPFCSSFSGIFGLTTECLACGFRYDGVHDLAEHQRMVHGVADVIF</sequence>
<name>N1QEG4_SPHMS</name>
<dbReference type="InterPro" id="IPR013087">
    <property type="entry name" value="Znf_C2H2_type"/>
</dbReference>
<dbReference type="Proteomes" id="UP000016931">
    <property type="component" value="Unassembled WGS sequence"/>
</dbReference>
<dbReference type="HOGENOM" id="CLU_1384942_0_0_1"/>
<feature type="compositionally biased region" description="Low complexity" evidence="1">
    <location>
        <begin position="86"/>
        <end position="115"/>
    </location>
</feature>
<evidence type="ECO:0000313" key="4">
    <source>
        <dbReference type="Proteomes" id="UP000016931"/>
    </source>
</evidence>
<dbReference type="PROSITE" id="PS00028">
    <property type="entry name" value="ZINC_FINGER_C2H2_1"/>
    <property type="match status" value="1"/>
</dbReference>
<feature type="domain" description="C2H2-type" evidence="2">
    <location>
        <begin position="169"/>
        <end position="190"/>
    </location>
</feature>
<keyword evidence="4" id="KW-1185">Reference proteome</keyword>
<gene>
    <name evidence="3" type="ORF">SEPMUDRAFT_119293</name>
</gene>
<evidence type="ECO:0000313" key="3">
    <source>
        <dbReference type="EMBL" id="EMF10765.1"/>
    </source>
</evidence>